<evidence type="ECO:0000256" key="16">
    <source>
        <dbReference type="ARBA" id="ARBA00023209"/>
    </source>
</evidence>
<evidence type="ECO:0000256" key="9">
    <source>
        <dbReference type="ARBA" id="ARBA00022516"/>
    </source>
</evidence>
<keyword evidence="15 19" id="KW-0472">Membrane</keyword>
<keyword evidence="9" id="KW-0444">Lipid biosynthesis</keyword>
<dbReference type="GO" id="GO:0004605">
    <property type="term" value="F:phosphatidate cytidylyltransferase activity"/>
    <property type="evidence" value="ECO:0007669"/>
    <property type="project" value="UniProtKB-EC"/>
</dbReference>
<evidence type="ECO:0000256" key="8">
    <source>
        <dbReference type="ARBA" id="ARBA00022475"/>
    </source>
</evidence>
<comment type="subcellular location">
    <subcellularLocation>
        <location evidence="2">Cell membrane</location>
        <topology evidence="2">Multi-pass membrane protein</topology>
    </subcellularLocation>
</comment>
<organism evidence="20 21">
    <name type="scientific">Amphibacillus marinus</name>
    <dbReference type="NCBI Taxonomy" id="872970"/>
    <lineage>
        <taxon>Bacteria</taxon>
        <taxon>Bacillati</taxon>
        <taxon>Bacillota</taxon>
        <taxon>Bacilli</taxon>
        <taxon>Bacillales</taxon>
        <taxon>Bacillaceae</taxon>
        <taxon>Amphibacillus</taxon>
    </lineage>
</organism>
<evidence type="ECO:0000256" key="3">
    <source>
        <dbReference type="ARBA" id="ARBA00005119"/>
    </source>
</evidence>
<keyword evidence="16" id="KW-0594">Phospholipid biosynthesis</keyword>
<dbReference type="GO" id="GO:0016024">
    <property type="term" value="P:CDP-diacylglycerol biosynthetic process"/>
    <property type="evidence" value="ECO:0007669"/>
    <property type="project" value="UniProtKB-UniPathway"/>
</dbReference>
<evidence type="ECO:0000256" key="6">
    <source>
        <dbReference type="ARBA" id="ARBA00012487"/>
    </source>
</evidence>
<evidence type="ECO:0000256" key="2">
    <source>
        <dbReference type="ARBA" id="ARBA00004651"/>
    </source>
</evidence>
<dbReference type="EMBL" id="FODJ01000001">
    <property type="protein sequence ID" value="SEN57513.1"/>
    <property type="molecule type" value="Genomic_DNA"/>
</dbReference>
<keyword evidence="21" id="KW-1185">Reference proteome</keyword>
<dbReference type="OrthoDB" id="9799199at2"/>
<dbReference type="Proteomes" id="UP000199300">
    <property type="component" value="Unassembled WGS sequence"/>
</dbReference>
<feature type="transmembrane region" description="Helical" evidence="19">
    <location>
        <begin position="174"/>
        <end position="193"/>
    </location>
</feature>
<keyword evidence="10 18" id="KW-0808">Transferase</keyword>
<evidence type="ECO:0000256" key="10">
    <source>
        <dbReference type="ARBA" id="ARBA00022679"/>
    </source>
</evidence>
<evidence type="ECO:0000313" key="20">
    <source>
        <dbReference type="EMBL" id="SEN57513.1"/>
    </source>
</evidence>
<keyword evidence="14" id="KW-0443">Lipid metabolism</keyword>
<evidence type="ECO:0000256" key="7">
    <source>
        <dbReference type="ARBA" id="ARBA00019373"/>
    </source>
</evidence>
<evidence type="ECO:0000256" key="14">
    <source>
        <dbReference type="ARBA" id="ARBA00023098"/>
    </source>
</evidence>
<evidence type="ECO:0000256" key="5">
    <source>
        <dbReference type="ARBA" id="ARBA00010185"/>
    </source>
</evidence>
<protein>
    <recommendedName>
        <fullName evidence="7 18">Phosphatidate cytidylyltransferase</fullName>
        <ecNumber evidence="6 18">2.7.7.41</ecNumber>
    </recommendedName>
</protein>
<keyword evidence="8" id="KW-1003">Cell membrane</keyword>
<evidence type="ECO:0000256" key="17">
    <source>
        <dbReference type="ARBA" id="ARBA00023264"/>
    </source>
</evidence>
<dbReference type="PROSITE" id="PS01315">
    <property type="entry name" value="CDS"/>
    <property type="match status" value="1"/>
</dbReference>
<keyword evidence="13 19" id="KW-1133">Transmembrane helix</keyword>
<dbReference type="RefSeq" id="WP_091494196.1">
    <property type="nucleotide sequence ID" value="NZ_FODJ01000001.1"/>
</dbReference>
<comment type="pathway">
    <text evidence="4">Lipid metabolism.</text>
</comment>
<feature type="transmembrane region" description="Helical" evidence="19">
    <location>
        <begin position="110"/>
        <end position="126"/>
    </location>
</feature>
<comment type="pathway">
    <text evidence="3 18">Phospholipid metabolism; CDP-diacylglycerol biosynthesis; CDP-diacylglycerol from sn-glycerol 3-phosphate: step 3/3.</text>
</comment>
<evidence type="ECO:0000256" key="19">
    <source>
        <dbReference type="SAM" id="Phobius"/>
    </source>
</evidence>
<accession>A0A1H8HN60</accession>
<dbReference type="PANTHER" id="PTHR46382:SF1">
    <property type="entry name" value="PHOSPHATIDATE CYTIDYLYLTRANSFERASE"/>
    <property type="match status" value="1"/>
</dbReference>
<sequence>MKTRTITAIIAILLFFPFVILGGWPFYLVMFLISSVGLYELLRMRQMTKYPIPIAFTMVLLWSLVLPETNKLNLSWVYAYQREIILLVVLLLLGYTVLVKNKFTFEDAGFMVLSAIYVGLGFHYFIEVQASGLEYIFYAIVVILATDTGAYFSGRYFGKRKLWPEISPNKTIEGAIGGIVLALVAGLTFHFIFTVHQSTSIVILVSILASIVGQIGDLVESAFKRYYTVKDSGHILPGHGGILDRFDSWLFVFPILHFIQFVS</sequence>
<evidence type="ECO:0000256" key="4">
    <source>
        <dbReference type="ARBA" id="ARBA00005189"/>
    </source>
</evidence>
<dbReference type="InterPro" id="IPR000374">
    <property type="entry name" value="PC_trans"/>
</dbReference>
<dbReference type="PANTHER" id="PTHR46382">
    <property type="entry name" value="PHOSPHATIDATE CYTIDYLYLTRANSFERASE"/>
    <property type="match status" value="1"/>
</dbReference>
<keyword evidence="11 18" id="KW-0812">Transmembrane</keyword>
<feature type="transmembrane region" description="Helical" evidence="19">
    <location>
        <begin position="132"/>
        <end position="153"/>
    </location>
</feature>
<reference evidence="20 21" key="1">
    <citation type="submission" date="2016-10" db="EMBL/GenBank/DDBJ databases">
        <authorList>
            <person name="de Groot N.N."/>
        </authorList>
    </citation>
    <scope>NUCLEOTIDE SEQUENCE [LARGE SCALE GENOMIC DNA]</scope>
    <source>
        <strain evidence="20 21">CGMCC 1.10434</strain>
    </source>
</reference>
<dbReference type="UniPathway" id="UPA00557">
    <property type="reaction ID" value="UER00614"/>
</dbReference>
<comment type="catalytic activity">
    <reaction evidence="1 18">
        <text>a 1,2-diacyl-sn-glycero-3-phosphate + CTP + H(+) = a CDP-1,2-diacyl-sn-glycerol + diphosphate</text>
        <dbReference type="Rhea" id="RHEA:16229"/>
        <dbReference type="ChEBI" id="CHEBI:15378"/>
        <dbReference type="ChEBI" id="CHEBI:33019"/>
        <dbReference type="ChEBI" id="CHEBI:37563"/>
        <dbReference type="ChEBI" id="CHEBI:58332"/>
        <dbReference type="ChEBI" id="CHEBI:58608"/>
        <dbReference type="EC" id="2.7.7.41"/>
    </reaction>
</comment>
<feature type="transmembrane region" description="Helical" evidence="19">
    <location>
        <begin position="79"/>
        <end position="98"/>
    </location>
</feature>
<evidence type="ECO:0000256" key="18">
    <source>
        <dbReference type="RuleBase" id="RU003938"/>
    </source>
</evidence>
<dbReference type="AlphaFoldDB" id="A0A1H8HN60"/>
<name>A0A1H8HN60_9BACI</name>
<evidence type="ECO:0000256" key="11">
    <source>
        <dbReference type="ARBA" id="ARBA00022692"/>
    </source>
</evidence>
<feature type="transmembrane region" description="Helical" evidence="19">
    <location>
        <begin position="199"/>
        <end position="219"/>
    </location>
</feature>
<dbReference type="EC" id="2.7.7.41" evidence="6 18"/>
<proteinExistence type="inferred from homology"/>
<keyword evidence="12 18" id="KW-0548">Nucleotidyltransferase</keyword>
<feature type="transmembrane region" description="Helical" evidence="19">
    <location>
        <begin position="50"/>
        <end position="67"/>
    </location>
</feature>
<evidence type="ECO:0000256" key="13">
    <source>
        <dbReference type="ARBA" id="ARBA00022989"/>
    </source>
</evidence>
<evidence type="ECO:0000256" key="12">
    <source>
        <dbReference type="ARBA" id="ARBA00022695"/>
    </source>
</evidence>
<keyword evidence="17" id="KW-1208">Phospholipid metabolism</keyword>
<comment type="similarity">
    <text evidence="5 18">Belongs to the CDS family.</text>
</comment>
<gene>
    <name evidence="20" type="ORF">SAMN04488134_101393</name>
</gene>
<feature type="transmembrane region" description="Helical" evidence="19">
    <location>
        <begin position="6"/>
        <end position="38"/>
    </location>
</feature>
<evidence type="ECO:0000256" key="15">
    <source>
        <dbReference type="ARBA" id="ARBA00023136"/>
    </source>
</evidence>
<dbReference type="Pfam" id="PF01148">
    <property type="entry name" value="CTP_transf_1"/>
    <property type="match status" value="1"/>
</dbReference>
<evidence type="ECO:0000256" key="1">
    <source>
        <dbReference type="ARBA" id="ARBA00001698"/>
    </source>
</evidence>
<dbReference type="STRING" id="872970.SAMN04488134_101393"/>
<evidence type="ECO:0000313" key="21">
    <source>
        <dbReference type="Proteomes" id="UP000199300"/>
    </source>
</evidence>
<dbReference type="GO" id="GO:0005886">
    <property type="term" value="C:plasma membrane"/>
    <property type="evidence" value="ECO:0007669"/>
    <property type="project" value="UniProtKB-SubCell"/>
</dbReference>